<dbReference type="EMBL" id="CP144754">
    <property type="protein sequence ID" value="WVZ98048.1"/>
    <property type="molecule type" value="Genomic_DNA"/>
</dbReference>
<protein>
    <submittedName>
        <fullName evidence="1">Uncharacterized protein</fullName>
    </submittedName>
</protein>
<evidence type="ECO:0000313" key="2">
    <source>
        <dbReference type="Proteomes" id="UP001341281"/>
    </source>
</evidence>
<gene>
    <name evidence="1" type="ORF">U9M48_043531</name>
</gene>
<evidence type="ECO:0000313" key="1">
    <source>
        <dbReference type="EMBL" id="WVZ98048.1"/>
    </source>
</evidence>
<sequence>AVQPCEPASFTLPSAEKMDAIQILVTRQVWKNKFLRETWSLVRVV</sequence>
<accession>A0AAQ3UV48</accession>
<feature type="non-terminal residue" evidence="1">
    <location>
        <position position="45"/>
    </location>
</feature>
<dbReference type="Proteomes" id="UP001341281">
    <property type="component" value="Chromosome 10"/>
</dbReference>
<reference evidence="1 2" key="1">
    <citation type="submission" date="2024-02" db="EMBL/GenBank/DDBJ databases">
        <title>High-quality chromosome-scale genome assembly of Pensacola bahiagrass (Paspalum notatum Flugge var. saurae).</title>
        <authorList>
            <person name="Vega J.M."/>
            <person name="Podio M."/>
            <person name="Orjuela J."/>
            <person name="Siena L.A."/>
            <person name="Pessino S.C."/>
            <person name="Combes M.C."/>
            <person name="Mariac C."/>
            <person name="Albertini E."/>
            <person name="Pupilli F."/>
            <person name="Ortiz J.P.A."/>
            <person name="Leblanc O."/>
        </authorList>
    </citation>
    <scope>NUCLEOTIDE SEQUENCE [LARGE SCALE GENOMIC DNA]</scope>
    <source>
        <strain evidence="1">R1</strain>
        <tissue evidence="1">Leaf</tissue>
    </source>
</reference>
<keyword evidence="2" id="KW-1185">Reference proteome</keyword>
<organism evidence="1 2">
    <name type="scientific">Paspalum notatum var. saurae</name>
    <dbReference type="NCBI Taxonomy" id="547442"/>
    <lineage>
        <taxon>Eukaryota</taxon>
        <taxon>Viridiplantae</taxon>
        <taxon>Streptophyta</taxon>
        <taxon>Embryophyta</taxon>
        <taxon>Tracheophyta</taxon>
        <taxon>Spermatophyta</taxon>
        <taxon>Magnoliopsida</taxon>
        <taxon>Liliopsida</taxon>
        <taxon>Poales</taxon>
        <taxon>Poaceae</taxon>
        <taxon>PACMAD clade</taxon>
        <taxon>Panicoideae</taxon>
        <taxon>Andropogonodae</taxon>
        <taxon>Paspaleae</taxon>
        <taxon>Paspalinae</taxon>
        <taxon>Paspalum</taxon>
    </lineage>
</organism>
<dbReference type="AlphaFoldDB" id="A0AAQ3UV48"/>
<proteinExistence type="predicted"/>
<name>A0AAQ3UV48_PASNO</name>